<feature type="binding site" evidence="7">
    <location>
        <begin position="145"/>
        <end position="146"/>
    </location>
    <ligand>
        <name>substrate</name>
    </ligand>
</feature>
<dbReference type="NCBIfam" id="TIGR01258">
    <property type="entry name" value="pgm_1"/>
    <property type="match status" value="1"/>
</dbReference>
<dbReference type="InterPro" id="IPR029033">
    <property type="entry name" value="His_PPase_superfam"/>
</dbReference>
<dbReference type="GO" id="GO:0004619">
    <property type="term" value="F:phosphoglycerate mutase activity"/>
    <property type="evidence" value="ECO:0007669"/>
    <property type="project" value="UniProtKB-EC"/>
</dbReference>
<protein>
    <recommendedName>
        <fullName evidence="9">Phosphoglycerate mutase</fullName>
        <ecNumber evidence="9">5.4.2.11</ecNumber>
    </recommendedName>
</protein>
<dbReference type="GO" id="GO:0006096">
    <property type="term" value="P:glycolytic process"/>
    <property type="evidence" value="ECO:0007669"/>
    <property type="project" value="UniProtKB-UniPathway"/>
</dbReference>
<dbReference type="PANTHER" id="PTHR11931">
    <property type="entry name" value="PHOSPHOGLYCERATE MUTASE"/>
    <property type="match status" value="1"/>
</dbReference>
<dbReference type="SMART" id="SM00855">
    <property type="entry name" value="PGAM"/>
    <property type="match status" value="1"/>
</dbReference>
<keyword evidence="5 9" id="KW-0413">Isomerase</keyword>
<dbReference type="InterPro" id="IPR001345">
    <property type="entry name" value="PG/BPGM_mutase_AS"/>
</dbReference>
<accession>A0A1Q2ZT52</accession>
<evidence type="ECO:0000313" key="10">
    <source>
        <dbReference type="EMBL" id="GAV46641.1"/>
    </source>
</evidence>
<dbReference type="SUPFAM" id="SSF53254">
    <property type="entry name" value="Phosphoglycerate mutase-like"/>
    <property type="match status" value="1"/>
</dbReference>
<dbReference type="EMBL" id="BDGX01000001">
    <property type="protein sequence ID" value="GAV46641.1"/>
    <property type="molecule type" value="Genomic_DNA"/>
</dbReference>
<evidence type="ECO:0000256" key="5">
    <source>
        <dbReference type="ARBA" id="ARBA00023235"/>
    </source>
</evidence>
<dbReference type="OrthoDB" id="354304at2759"/>
<comment type="pathway">
    <text evidence="2 9">Carbohydrate degradation; glycolysis; pyruvate from D-glyceraldehyde 3-phosphate: step 3/5.</text>
</comment>
<dbReference type="PIRSF" id="PIRSF000709">
    <property type="entry name" value="6PFK_2-Ptase"/>
    <property type="match status" value="1"/>
</dbReference>
<evidence type="ECO:0000256" key="4">
    <source>
        <dbReference type="ARBA" id="ARBA00023152"/>
    </source>
</evidence>
<comment type="caution">
    <text evidence="10">The sequence shown here is derived from an EMBL/GenBank/DDBJ whole genome shotgun (WGS) entry which is preliminary data.</text>
</comment>
<keyword evidence="4 9" id="KW-0324">Glycolysis</keyword>
<evidence type="ECO:0000256" key="1">
    <source>
        <dbReference type="ARBA" id="ARBA00000380"/>
    </source>
</evidence>
<evidence type="ECO:0000256" key="7">
    <source>
        <dbReference type="PIRSR" id="PIRSR613078-2"/>
    </source>
</evidence>
<organism evidence="10 11">
    <name type="scientific">Zygosaccharomyces rouxii</name>
    <dbReference type="NCBI Taxonomy" id="4956"/>
    <lineage>
        <taxon>Eukaryota</taxon>
        <taxon>Fungi</taxon>
        <taxon>Dikarya</taxon>
        <taxon>Ascomycota</taxon>
        <taxon>Saccharomycotina</taxon>
        <taxon>Saccharomycetes</taxon>
        <taxon>Saccharomycetales</taxon>
        <taxon>Saccharomycetaceae</taxon>
        <taxon>Zygosaccharomyces</taxon>
    </lineage>
</organism>
<proteinExistence type="inferred from homology"/>
<dbReference type="InterPro" id="IPR013078">
    <property type="entry name" value="His_Pase_superF_clade-1"/>
</dbReference>
<dbReference type="HAMAP" id="MF_01039">
    <property type="entry name" value="PGAM_GpmA"/>
    <property type="match status" value="1"/>
</dbReference>
<gene>
    <name evidence="10" type="ORF">ZYGR_0A02340</name>
</gene>
<feature type="binding site" evidence="7">
    <location>
        <begin position="118"/>
        <end position="121"/>
    </location>
    <ligand>
        <name>substrate</name>
    </ligand>
</feature>
<dbReference type="UniPathway" id="UPA00109">
    <property type="reaction ID" value="UER00186"/>
</dbReference>
<evidence type="ECO:0000256" key="8">
    <source>
        <dbReference type="PIRSR" id="PIRSR613078-3"/>
    </source>
</evidence>
<comment type="catalytic activity">
    <reaction evidence="1 9">
        <text>(2R)-2-phosphoglycerate = (2R)-3-phosphoglycerate</text>
        <dbReference type="Rhea" id="RHEA:15901"/>
        <dbReference type="ChEBI" id="CHEBI:58272"/>
        <dbReference type="ChEBI" id="CHEBI:58289"/>
        <dbReference type="EC" id="5.4.2.11"/>
    </reaction>
</comment>
<feature type="binding site" evidence="7">
    <location>
        <begin position="14"/>
        <end position="21"/>
    </location>
    <ligand>
        <name>substrate</name>
    </ligand>
</feature>
<dbReference type="OMA" id="MVFFKFL"/>
<evidence type="ECO:0000256" key="6">
    <source>
        <dbReference type="PIRSR" id="PIRSR613078-1"/>
    </source>
</evidence>
<dbReference type="Proteomes" id="UP000187013">
    <property type="component" value="Unassembled WGS sequence"/>
</dbReference>
<dbReference type="CDD" id="cd07067">
    <property type="entry name" value="HP_PGM_like"/>
    <property type="match status" value="1"/>
</dbReference>
<dbReference type="InterPro" id="IPR005952">
    <property type="entry name" value="Phosphogly_mut1"/>
</dbReference>
<dbReference type="EC" id="5.4.2.11" evidence="9"/>
<sequence length="301" mass="34562">MTIESNTFKLILLRHGQSELNHENIFCGWIDAGLTQKGKDQAKNAANLIIDYCQTHSIPLPQVGYISRLVRTRQTMEVILAEMNLKGSYEVVSGSNYEPKGQLKQGYTSVLETWRLNERHYGSWQGKRKPDVLKEYGEDQYMYIRRDYEGKPPHVDLNREMLQEVNDQGSSTGYDFKEPNRHLKYNIEEQIGEELPASESLKDVVQRLEPFIRNVVIPTSQKNNLDSSLIIGHGSSVRSILKILQGISDEDIKSVDIANATPLVVELDKQNFTFVRRYYLDPEKAKIDAEKVRREGFQSNP</sequence>
<dbReference type="PROSITE" id="PS00175">
    <property type="entry name" value="PG_MUTASE"/>
    <property type="match status" value="1"/>
</dbReference>
<dbReference type="eggNOG" id="KOG0235">
    <property type="taxonomic scope" value="Eukaryota"/>
</dbReference>
<dbReference type="Pfam" id="PF00300">
    <property type="entry name" value="His_Phos_1"/>
    <property type="match status" value="2"/>
</dbReference>
<feature type="active site" description="Proton donor/acceptor" evidence="6">
    <location>
        <position position="118"/>
    </location>
</feature>
<evidence type="ECO:0000256" key="2">
    <source>
        <dbReference type="ARBA" id="ARBA00004798"/>
    </source>
</evidence>
<name>A0A1Q2ZT52_ZYGRO</name>
<comment type="similarity">
    <text evidence="3 9">Belongs to the phosphoglycerate mutase family. BPG-dependent PGAM subfamily.</text>
</comment>
<dbReference type="Gene3D" id="3.40.50.1240">
    <property type="entry name" value="Phosphoglycerate mutase-like"/>
    <property type="match status" value="1"/>
</dbReference>
<evidence type="ECO:0000256" key="9">
    <source>
        <dbReference type="RuleBase" id="RU004511"/>
    </source>
</evidence>
<feature type="site" description="Transition state stabilizer" evidence="8">
    <location>
        <position position="233"/>
    </location>
</feature>
<reference evidence="10 11" key="1">
    <citation type="submission" date="2016-08" db="EMBL/GenBank/DDBJ databases">
        <title>Draft genome sequence of allopolyploid Zygosaccharomyces rouxii.</title>
        <authorList>
            <person name="Watanabe J."/>
            <person name="Uehara K."/>
            <person name="Mogi Y."/>
            <person name="Tsukioka Y."/>
        </authorList>
    </citation>
    <scope>NUCLEOTIDE SEQUENCE [LARGE SCALE GENOMIC DNA]</scope>
    <source>
        <strain evidence="10 11">NBRC 110957</strain>
    </source>
</reference>
<feature type="binding site" evidence="7">
    <location>
        <position position="129"/>
    </location>
    <ligand>
        <name>substrate</name>
    </ligand>
</feature>
<evidence type="ECO:0000313" key="11">
    <source>
        <dbReference type="Proteomes" id="UP000187013"/>
    </source>
</evidence>
<feature type="active site" description="Tele-phosphohistidine intermediate" evidence="6">
    <location>
        <position position="15"/>
    </location>
</feature>
<dbReference type="AlphaFoldDB" id="A0A1Q2ZT52"/>
<feature type="binding site" evidence="7">
    <location>
        <position position="71"/>
    </location>
    <ligand>
        <name>substrate</name>
    </ligand>
</feature>
<evidence type="ECO:0000256" key="3">
    <source>
        <dbReference type="ARBA" id="ARBA00006717"/>
    </source>
</evidence>